<gene>
    <name evidence="3" type="ORF">CALVIDRAFT_532530</name>
</gene>
<evidence type="ECO:0000256" key="2">
    <source>
        <dbReference type="SAM" id="Phobius"/>
    </source>
</evidence>
<accession>A0A167SBW8</accession>
<feature type="transmembrane region" description="Helical" evidence="2">
    <location>
        <begin position="6"/>
        <end position="26"/>
    </location>
</feature>
<evidence type="ECO:0000313" key="4">
    <source>
        <dbReference type="Proteomes" id="UP000076738"/>
    </source>
</evidence>
<feature type="compositionally biased region" description="Basic and acidic residues" evidence="1">
    <location>
        <begin position="66"/>
        <end position="87"/>
    </location>
</feature>
<proteinExistence type="predicted"/>
<keyword evidence="2" id="KW-0472">Membrane</keyword>
<dbReference type="OrthoDB" id="2564465at2759"/>
<evidence type="ECO:0000256" key="1">
    <source>
        <dbReference type="SAM" id="MobiDB-lite"/>
    </source>
</evidence>
<keyword evidence="2" id="KW-1133">Transmembrane helix</keyword>
<dbReference type="AlphaFoldDB" id="A0A167SBW8"/>
<evidence type="ECO:0000313" key="3">
    <source>
        <dbReference type="EMBL" id="KZP01771.1"/>
    </source>
</evidence>
<protein>
    <submittedName>
        <fullName evidence="3">Uncharacterized protein</fullName>
    </submittedName>
</protein>
<keyword evidence="4" id="KW-1185">Reference proteome</keyword>
<dbReference type="Proteomes" id="UP000076738">
    <property type="component" value="Unassembled WGS sequence"/>
</dbReference>
<reference evidence="3 4" key="1">
    <citation type="journal article" date="2016" name="Mol. Biol. Evol.">
        <title>Comparative Genomics of Early-Diverging Mushroom-Forming Fungi Provides Insights into the Origins of Lignocellulose Decay Capabilities.</title>
        <authorList>
            <person name="Nagy L.G."/>
            <person name="Riley R."/>
            <person name="Tritt A."/>
            <person name="Adam C."/>
            <person name="Daum C."/>
            <person name="Floudas D."/>
            <person name="Sun H."/>
            <person name="Yadav J.S."/>
            <person name="Pangilinan J."/>
            <person name="Larsson K.H."/>
            <person name="Matsuura K."/>
            <person name="Barry K."/>
            <person name="Labutti K."/>
            <person name="Kuo R."/>
            <person name="Ohm R.A."/>
            <person name="Bhattacharya S.S."/>
            <person name="Shirouzu T."/>
            <person name="Yoshinaga Y."/>
            <person name="Martin F.M."/>
            <person name="Grigoriev I.V."/>
            <person name="Hibbett D.S."/>
        </authorList>
    </citation>
    <scope>NUCLEOTIDE SEQUENCE [LARGE SCALE GENOMIC DNA]</scope>
    <source>
        <strain evidence="3 4">TUFC12733</strain>
    </source>
</reference>
<dbReference type="EMBL" id="KV417266">
    <property type="protein sequence ID" value="KZP01771.1"/>
    <property type="molecule type" value="Genomic_DNA"/>
</dbReference>
<feature type="compositionally biased region" description="Basic and acidic residues" evidence="1">
    <location>
        <begin position="194"/>
        <end position="211"/>
    </location>
</feature>
<feature type="compositionally biased region" description="Basic and acidic residues" evidence="1">
    <location>
        <begin position="316"/>
        <end position="332"/>
    </location>
</feature>
<feature type="region of interest" description="Disordered" evidence="1">
    <location>
        <begin position="252"/>
        <end position="379"/>
    </location>
</feature>
<feature type="compositionally biased region" description="Basic and acidic residues" evidence="1">
    <location>
        <begin position="341"/>
        <end position="352"/>
    </location>
</feature>
<name>A0A167SBW8_CALVF</name>
<organism evidence="3 4">
    <name type="scientific">Calocera viscosa (strain TUFC12733)</name>
    <dbReference type="NCBI Taxonomy" id="1330018"/>
    <lineage>
        <taxon>Eukaryota</taxon>
        <taxon>Fungi</taxon>
        <taxon>Dikarya</taxon>
        <taxon>Basidiomycota</taxon>
        <taxon>Agaricomycotina</taxon>
        <taxon>Dacrymycetes</taxon>
        <taxon>Dacrymycetales</taxon>
        <taxon>Dacrymycetaceae</taxon>
        <taxon>Calocera</taxon>
    </lineage>
</organism>
<feature type="region of interest" description="Disordered" evidence="1">
    <location>
        <begin position="31"/>
        <end position="220"/>
    </location>
</feature>
<feature type="compositionally biased region" description="Low complexity" evidence="1">
    <location>
        <begin position="282"/>
        <end position="296"/>
    </location>
</feature>
<feature type="compositionally biased region" description="Low complexity" evidence="1">
    <location>
        <begin position="154"/>
        <end position="185"/>
    </location>
</feature>
<sequence length="379" mass="39565">MGSFQSSLVISAAVAVVGLGVAYVLVRPMLRPPPTIPTPKSRPGSATAGKKGKKNKPSPAAAAGEKVQEKGKEKHLPGALLDERDSEGQTTTTVPDESSAPASAVGKKKKKKSKSSPAPQGTVRSPAAAPPGGPSAMEADGPWTRVETRRRASARGSAPSSVGGAAQSGSDRQVEGSVGDVTTSVTEEESGEVAVERGAEGEMRSTVERMLPKPRKTAVDDMLETPAQSIARVVRVKPSVGDKPAAGFSWADYEDVEGGGGMADEADDEGEWGIVKSRNRRSAAQSAFASFSSSSAPVRPAKAPETLTKKQRQNARKREADKSAKGDQEAERLAALARHKRELEEERMRELAKGAGAGRKPVSGGMRASVNDKGALVWE</sequence>
<keyword evidence="2" id="KW-0812">Transmembrane</keyword>